<reference evidence="2 3" key="1">
    <citation type="submission" date="2018-10" db="EMBL/GenBank/DDBJ databases">
        <title>Transmission dynamics of multidrug resistant bacteria on intensive care unit surfaces.</title>
        <authorList>
            <person name="D'Souza A.W."/>
            <person name="Potter R.F."/>
            <person name="Wallace M."/>
            <person name="Shupe A."/>
            <person name="Patel S."/>
            <person name="Sun S."/>
            <person name="Gul D."/>
            <person name="Kwon J.H."/>
            <person name="Andleeb S."/>
            <person name="Burnham C.-A.D."/>
            <person name="Dantas G."/>
        </authorList>
    </citation>
    <scope>NUCLEOTIDE SEQUENCE [LARGE SCALE GENOMIC DNA]</scope>
    <source>
        <strain evidence="2 3">AS_373</strain>
    </source>
</reference>
<dbReference type="PROSITE" id="PS50943">
    <property type="entry name" value="HTH_CROC1"/>
    <property type="match status" value="1"/>
</dbReference>
<dbReference type="AlphaFoldDB" id="A0A3R9F3Y6"/>
<proteinExistence type="predicted"/>
<dbReference type="GO" id="GO:0003677">
    <property type="term" value="F:DNA binding"/>
    <property type="evidence" value="ECO:0007669"/>
    <property type="project" value="InterPro"/>
</dbReference>
<dbReference type="InterPro" id="IPR010982">
    <property type="entry name" value="Lambda_DNA-bd_dom_sf"/>
</dbReference>
<dbReference type="Proteomes" id="UP000275331">
    <property type="component" value="Unassembled WGS sequence"/>
</dbReference>
<sequence>MNENTLASVTWKLQALSEELNHVRQSLLNHEAAAPSCSAQAIETPAELGALLNDRRKQLGIGLAMLELQTGVSVSTLKRLFKDPEQVKFGTVLNVARALGVKLCTAV</sequence>
<dbReference type="RefSeq" id="WP_125292712.1">
    <property type="nucleotide sequence ID" value="NZ_JAPTZM010000007.1"/>
</dbReference>
<evidence type="ECO:0000259" key="1">
    <source>
        <dbReference type="PROSITE" id="PS50943"/>
    </source>
</evidence>
<dbReference type="SUPFAM" id="SSF47413">
    <property type="entry name" value="lambda repressor-like DNA-binding domains"/>
    <property type="match status" value="1"/>
</dbReference>
<accession>A0A3R9F3Y6</accession>
<organism evidence="2 3">
    <name type="scientific">Atlantibacter subterraneus</name>
    <dbReference type="NCBI Taxonomy" id="255519"/>
    <lineage>
        <taxon>Bacteria</taxon>
        <taxon>Pseudomonadati</taxon>
        <taxon>Pseudomonadota</taxon>
        <taxon>Gammaproteobacteria</taxon>
        <taxon>Enterobacterales</taxon>
        <taxon>Enterobacteriaceae</taxon>
        <taxon>Atlantibacter</taxon>
    </lineage>
</organism>
<feature type="domain" description="HTH cro/C1-type" evidence="1">
    <location>
        <begin position="52"/>
        <end position="106"/>
    </location>
</feature>
<gene>
    <name evidence="2" type="ORF">EGT71_06195</name>
</gene>
<protein>
    <submittedName>
        <fullName evidence="2">Helix-turn-helix domain-containing protein</fullName>
    </submittedName>
</protein>
<dbReference type="OrthoDB" id="5875726at2"/>
<dbReference type="EMBL" id="RHXB01000003">
    <property type="protein sequence ID" value="RSE27973.1"/>
    <property type="molecule type" value="Genomic_DNA"/>
</dbReference>
<dbReference type="CDD" id="cd00093">
    <property type="entry name" value="HTH_XRE"/>
    <property type="match status" value="1"/>
</dbReference>
<name>A0A3R9F3Y6_9ENTR</name>
<dbReference type="InterPro" id="IPR001387">
    <property type="entry name" value="Cro/C1-type_HTH"/>
</dbReference>
<dbReference type="Gene3D" id="1.10.260.40">
    <property type="entry name" value="lambda repressor-like DNA-binding domains"/>
    <property type="match status" value="1"/>
</dbReference>
<evidence type="ECO:0000313" key="3">
    <source>
        <dbReference type="Proteomes" id="UP000275331"/>
    </source>
</evidence>
<evidence type="ECO:0000313" key="2">
    <source>
        <dbReference type="EMBL" id="RSE27973.1"/>
    </source>
</evidence>
<comment type="caution">
    <text evidence="2">The sequence shown here is derived from an EMBL/GenBank/DDBJ whole genome shotgun (WGS) entry which is preliminary data.</text>
</comment>
<dbReference type="SMART" id="SM00530">
    <property type="entry name" value="HTH_XRE"/>
    <property type="match status" value="1"/>
</dbReference>
<dbReference type="Pfam" id="PF01381">
    <property type="entry name" value="HTH_3"/>
    <property type="match status" value="1"/>
</dbReference>